<organism evidence="1 2">
    <name type="scientific">Brevundimonas vesicularis</name>
    <name type="common">Pseudomonas vesicularis</name>
    <dbReference type="NCBI Taxonomy" id="41276"/>
    <lineage>
        <taxon>Bacteria</taxon>
        <taxon>Pseudomonadati</taxon>
        <taxon>Pseudomonadota</taxon>
        <taxon>Alphaproteobacteria</taxon>
        <taxon>Caulobacterales</taxon>
        <taxon>Caulobacteraceae</taxon>
        <taxon>Brevundimonas</taxon>
    </lineage>
</organism>
<sequence length="135" mass="15153">MPSAHTLKIKAAPAVRQMYWCDFWSDSTTPEMGKKRPVIIVSYKNSLHGVALVVPTSTDPQEGASARWARKLSFQPDGARDSWVVCNHLYTVSTKRLEPLKGTAIPRISEDEFNHILALIQAWMPQLPAKYTSES</sequence>
<proteinExistence type="predicted"/>
<dbReference type="AlphaFoldDB" id="A0A2X1BY92"/>
<dbReference type="SUPFAM" id="SSF50118">
    <property type="entry name" value="Cell growth inhibitor/plasmid maintenance toxic component"/>
    <property type="match status" value="1"/>
</dbReference>
<dbReference type="InterPro" id="IPR003477">
    <property type="entry name" value="PemK-like"/>
</dbReference>
<evidence type="ECO:0000313" key="2">
    <source>
        <dbReference type="Proteomes" id="UP000251186"/>
    </source>
</evidence>
<evidence type="ECO:0000313" key="1">
    <source>
        <dbReference type="EMBL" id="SPU55744.1"/>
    </source>
</evidence>
<gene>
    <name evidence="1" type="ORF">NCTC11166_03146</name>
</gene>
<dbReference type="InterPro" id="IPR011067">
    <property type="entry name" value="Plasmid_toxin/cell-grow_inhib"/>
</dbReference>
<reference evidence="1 2" key="1">
    <citation type="submission" date="2018-06" db="EMBL/GenBank/DDBJ databases">
        <authorList>
            <consortium name="Pathogen Informatics"/>
            <person name="Doyle S."/>
        </authorList>
    </citation>
    <scope>NUCLEOTIDE SEQUENCE [LARGE SCALE GENOMIC DNA]</scope>
    <source>
        <strain evidence="1 2">NCTC11166</strain>
    </source>
</reference>
<name>A0A2X1BY92_BREVE</name>
<accession>A0A2X1BY92</accession>
<dbReference type="GO" id="GO:0003677">
    <property type="term" value="F:DNA binding"/>
    <property type="evidence" value="ECO:0007669"/>
    <property type="project" value="InterPro"/>
</dbReference>
<protein>
    <submittedName>
        <fullName evidence="1">Uncharacterized protein conserved in bacteria</fullName>
    </submittedName>
</protein>
<dbReference type="Proteomes" id="UP000251186">
    <property type="component" value="Unassembled WGS sequence"/>
</dbReference>
<dbReference type="Pfam" id="PF02452">
    <property type="entry name" value="PemK_toxin"/>
    <property type="match status" value="1"/>
</dbReference>
<dbReference type="Gene3D" id="2.30.30.110">
    <property type="match status" value="1"/>
</dbReference>
<dbReference type="EMBL" id="UAQP01000014">
    <property type="protein sequence ID" value="SPU55744.1"/>
    <property type="molecule type" value="Genomic_DNA"/>
</dbReference>